<gene>
    <name evidence="1" type="ORF">SAMN05421743_105218</name>
</gene>
<evidence type="ECO:0000313" key="2">
    <source>
        <dbReference type="Proteomes" id="UP000198584"/>
    </source>
</evidence>
<name>A0A1H4C0D1_9BACI</name>
<reference evidence="1 2" key="1">
    <citation type="submission" date="2016-10" db="EMBL/GenBank/DDBJ databases">
        <authorList>
            <person name="de Groot N.N."/>
        </authorList>
    </citation>
    <scope>NUCLEOTIDE SEQUENCE [LARGE SCALE GENOMIC DNA]</scope>
    <source>
        <strain evidence="1 2">CCM7597</strain>
    </source>
</reference>
<dbReference type="AlphaFoldDB" id="A0A1H4C0D1"/>
<evidence type="ECO:0000313" key="1">
    <source>
        <dbReference type="EMBL" id="SEA53858.1"/>
    </source>
</evidence>
<dbReference type="STRING" id="571932.SAMN05421743_105218"/>
<sequence length="134" mass="14906">MGDISFDMKIDKRAHDFFQREFPEKLQEARKNMVEAAGKVWADEAKMITRNDNHIVTGLYVNSIGYNTGSPASEADVLHQLSESRNKTSLDIGSGVAYASALEKRYNIMGRALDSAESRMGKAAETQAKRTLFS</sequence>
<dbReference type="RefSeq" id="WP_093044408.1">
    <property type="nucleotide sequence ID" value="NZ_FNQR01000005.1"/>
</dbReference>
<organism evidence="1 2">
    <name type="scientific">Thalassobacillus cyri</name>
    <dbReference type="NCBI Taxonomy" id="571932"/>
    <lineage>
        <taxon>Bacteria</taxon>
        <taxon>Bacillati</taxon>
        <taxon>Bacillota</taxon>
        <taxon>Bacilli</taxon>
        <taxon>Bacillales</taxon>
        <taxon>Bacillaceae</taxon>
        <taxon>Thalassobacillus</taxon>
    </lineage>
</organism>
<keyword evidence="2" id="KW-1185">Reference proteome</keyword>
<dbReference type="EMBL" id="FNQR01000005">
    <property type="protein sequence ID" value="SEA53858.1"/>
    <property type="molecule type" value="Genomic_DNA"/>
</dbReference>
<protein>
    <submittedName>
        <fullName evidence="1">Uncharacterized protein</fullName>
    </submittedName>
</protein>
<proteinExistence type="predicted"/>
<accession>A0A1H4C0D1</accession>
<dbReference type="Proteomes" id="UP000198584">
    <property type="component" value="Unassembled WGS sequence"/>
</dbReference>